<name>A0AAJ6PCR3_9CYAN</name>
<dbReference type="EMBL" id="CP124544">
    <property type="protein sequence ID" value="WGV29056.1"/>
    <property type="molecule type" value="Genomic_DNA"/>
</dbReference>
<protein>
    <submittedName>
        <fullName evidence="1">Uncharacterized protein</fullName>
    </submittedName>
</protein>
<dbReference type="Proteomes" id="UP001223520">
    <property type="component" value="Plasmid unnamed1"/>
</dbReference>
<accession>A0AAJ6PCR3</accession>
<dbReference type="RefSeq" id="WP_281486252.1">
    <property type="nucleotide sequence ID" value="NZ_CP124544.1"/>
</dbReference>
<proteinExistence type="predicted"/>
<keyword evidence="2" id="KW-1185">Reference proteome</keyword>
<reference evidence="1 2" key="1">
    <citation type="journal article" date="2023" name="Limnol Oceanogr Lett">
        <title>Environmental adaptations by the intertidal Antarctic cyanobacterium Halotia branconii CENA392 as revealed using long-read genome sequencing.</title>
        <authorList>
            <person name="Dextro R.B."/>
            <person name="Delbaje E."/>
            <person name="Freitas P.N.N."/>
            <person name="Geraldes V."/>
            <person name="Pinto E."/>
            <person name="Long P.F."/>
            <person name="Fiore M.F."/>
        </authorList>
    </citation>
    <scope>NUCLEOTIDE SEQUENCE [LARGE SCALE GENOMIC DNA]</scope>
    <source>
        <strain evidence="1 2">CENA392</strain>
        <plasmid evidence="1 2">unnamed1</plasmid>
    </source>
</reference>
<evidence type="ECO:0000313" key="2">
    <source>
        <dbReference type="Proteomes" id="UP001223520"/>
    </source>
</evidence>
<dbReference type="AlphaFoldDB" id="A0AAJ6PCR3"/>
<dbReference type="KEGG" id="hbq:QI031_31345"/>
<sequence length="75" mass="8926">MSKYVCSSKDSNVWHLPPEAVAQQTFQTEEEAIQWFKQKYPERNLDFSGYEFDGNYYKNYVSDSKTELGYINQRP</sequence>
<organism evidence="1 2">
    <name type="scientific">Halotia branconii CENA392</name>
    <dbReference type="NCBI Taxonomy" id="1539056"/>
    <lineage>
        <taxon>Bacteria</taxon>
        <taxon>Bacillati</taxon>
        <taxon>Cyanobacteriota</taxon>
        <taxon>Cyanophyceae</taxon>
        <taxon>Nostocales</taxon>
        <taxon>Nodulariaceae</taxon>
        <taxon>Halotia</taxon>
    </lineage>
</organism>
<geneLocation type="plasmid" evidence="1 2">
    <name>unnamed1</name>
</geneLocation>
<gene>
    <name evidence="1" type="ORF">QI031_31345</name>
</gene>
<evidence type="ECO:0000313" key="1">
    <source>
        <dbReference type="EMBL" id="WGV29056.1"/>
    </source>
</evidence>
<keyword evidence="1" id="KW-0614">Plasmid</keyword>